<evidence type="ECO:0008006" key="3">
    <source>
        <dbReference type="Google" id="ProtNLM"/>
    </source>
</evidence>
<dbReference type="AlphaFoldDB" id="A0A7R9HJN1"/>
<dbReference type="EMBL" id="OB792913">
    <property type="protein sequence ID" value="CAD7425255.1"/>
    <property type="molecule type" value="Genomic_DNA"/>
</dbReference>
<organism evidence="2">
    <name type="scientific">Timema monikensis</name>
    <dbReference type="NCBI Taxonomy" id="170555"/>
    <lineage>
        <taxon>Eukaryota</taxon>
        <taxon>Metazoa</taxon>
        <taxon>Ecdysozoa</taxon>
        <taxon>Arthropoda</taxon>
        <taxon>Hexapoda</taxon>
        <taxon>Insecta</taxon>
        <taxon>Pterygota</taxon>
        <taxon>Neoptera</taxon>
        <taxon>Polyneoptera</taxon>
        <taxon>Phasmatodea</taxon>
        <taxon>Timematodea</taxon>
        <taxon>Timematoidea</taxon>
        <taxon>Timematidae</taxon>
        <taxon>Timema</taxon>
    </lineage>
</organism>
<name>A0A7R9HJN1_9NEOP</name>
<gene>
    <name evidence="2" type="ORF">TMSB3V08_LOCUS2171</name>
</gene>
<proteinExistence type="predicted"/>
<dbReference type="PANTHER" id="PTHR12507">
    <property type="entry name" value="REDUCED GROWTH PHENOTYPE 1 RGP1, YEAST -RELATED"/>
    <property type="match status" value="1"/>
</dbReference>
<sequence length="450" mass="49418">MIEVTAKLVKGPVYLAGEIVECYITFSNPPVSLHKRAQSNSDVLESLAWASVQIHCQCSTNSRVTYPDGNLYMAEQLSTANTDTSFAPCRGDRGHVVLSTKPRILFCDLRLSTGENKSYLYSEVLPSEAPPSYRGQAVKYSYKITVGTQRVNSPIKLLRVPLRVLVVVGFPDSSLCGDSEDLAPTNPFLETQQKETPFDLAVQVLQNITAKRSPNFYNITNTRGKVVRFCLFKQAYKLGEDIVGTFDFSDATVPCVQLLVILQSEEEIAPGCKRWSKQGPTVISYSKFHEVCYNLKHSQLILPIPLHITPAFSTDLVSLTWRLHFEFVTSTATPAAGASRDTWQGPSTLDIETMVWNLAVRIYPSTHLQMSGGVQAQSKYRGGHDSPDLTPRSPAVIDPGIHNAVPDSAVGMARSVIIADAPDDHVGAGLHSGEKSYRQPTDTAVQGWEA</sequence>
<evidence type="ECO:0000313" key="2">
    <source>
        <dbReference type="EMBL" id="CAD7425255.1"/>
    </source>
</evidence>
<protein>
    <recommendedName>
        <fullName evidence="3">RAB6A-GEF complex partner protein 2</fullName>
    </recommendedName>
</protein>
<reference evidence="2" key="1">
    <citation type="submission" date="2020-11" db="EMBL/GenBank/DDBJ databases">
        <authorList>
            <person name="Tran Van P."/>
        </authorList>
    </citation>
    <scope>NUCLEOTIDE SEQUENCE</scope>
</reference>
<feature type="region of interest" description="Disordered" evidence="1">
    <location>
        <begin position="428"/>
        <end position="450"/>
    </location>
</feature>
<feature type="compositionally biased region" description="Basic and acidic residues" evidence="1">
    <location>
        <begin position="428"/>
        <end position="437"/>
    </location>
</feature>
<accession>A0A7R9HJN1</accession>
<dbReference type="Pfam" id="PF08737">
    <property type="entry name" value="Rgp1"/>
    <property type="match status" value="2"/>
</dbReference>
<dbReference type="InterPro" id="IPR014848">
    <property type="entry name" value="Rgp1"/>
</dbReference>
<evidence type="ECO:0000256" key="1">
    <source>
        <dbReference type="SAM" id="MobiDB-lite"/>
    </source>
</evidence>